<dbReference type="Proteomes" id="UP000887580">
    <property type="component" value="Unplaced"/>
</dbReference>
<dbReference type="WBParaSite" id="PS1159_v2.g15768.t1">
    <property type="protein sequence ID" value="PS1159_v2.g15768.t1"/>
    <property type="gene ID" value="PS1159_v2.g15768"/>
</dbReference>
<evidence type="ECO:0000313" key="2">
    <source>
        <dbReference type="WBParaSite" id="PS1159_v2.g15768.t1"/>
    </source>
</evidence>
<proteinExistence type="predicted"/>
<organism evidence="1 2">
    <name type="scientific">Panagrolaimus sp. PS1159</name>
    <dbReference type="NCBI Taxonomy" id="55785"/>
    <lineage>
        <taxon>Eukaryota</taxon>
        <taxon>Metazoa</taxon>
        <taxon>Ecdysozoa</taxon>
        <taxon>Nematoda</taxon>
        <taxon>Chromadorea</taxon>
        <taxon>Rhabditida</taxon>
        <taxon>Tylenchina</taxon>
        <taxon>Panagrolaimomorpha</taxon>
        <taxon>Panagrolaimoidea</taxon>
        <taxon>Panagrolaimidae</taxon>
        <taxon>Panagrolaimus</taxon>
    </lineage>
</organism>
<sequence>MPPPLSQNTYPEQYLEHFQHEQTPTDSFDKYFAPSVEPFQNIDLSELYNEVNLDSIFYPGTKDPQYRNEHENTAIQIQENLQQLNSNTSQTSEEKRVGRPRIYNPEQKRERKLLSAKKSREKKKYETKQLFERVNEMKMMVEALKCTEYQFQDCFNDLLRYTSQYLYQK</sequence>
<name>A0AC35FBV0_9BILA</name>
<accession>A0AC35FBV0</accession>
<reference evidence="2" key="1">
    <citation type="submission" date="2022-11" db="UniProtKB">
        <authorList>
            <consortium name="WormBaseParasite"/>
        </authorList>
    </citation>
    <scope>IDENTIFICATION</scope>
</reference>
<protein>
    <submittedName>
        <fullName evidence="2">BZIP domain-containing protein</fullName>
    </submittedName>
</protein>
<evidence type="ECO:0000313" key="1">
    <source>
        <dbReference type="Proteomes" id="UP000887580"/>
    </source>
</evidence>